<evidence type="ECO:0000256" key="8">
    <source>
        <dbReference type="ARBA" id="ARBA00038436"/>
    </source>
</evidence>
<accession>A0A7W4W8Z0</accession>
<proteinExistence type="inferred from homology"/>
<keyword evidence="12" id="KW-1185">Reference proteome</keyword>
<evidence type="ECO:0000256" key="7">
    <source>
        <dbReference type="ARBA" id="ARBA00023136"/>
    </source>
</evidence>
<evidence type="ECO:0000256" key="2">
    <source>
        <dbReference type="ARBA" id="ARBA00022448"/>
    </source>
</evidence>
<dbReference type="GO" id="GO:0005886">
    <property type="term" value="C:plasma membrane"/>
    <property type="evidence" value="ECO:0007669"/>
    <property type="project" value="UniProtKB-SubCell"/>
</dbReference>
<organism evidence="11 12">
    <name type="scientific">Microbulbifer rhizosphaerae</name>
    <dbReference type="NCBI Taxonomy" id="1562603"/>
    <lineage>
        <taxon>Bacteria</taxon>
        <taxon>Pseudomonadati</taxon>
        <taxon>Pseudomonadota</taxon>
        <taxon>Gammaproteobacteria</taxon>
        <taxon>Cellvibrionales</taxon>
        <taxon>Microbulbiferaceae</taxon>
        <taxon>Microbulbifer</taxon>
    </lineage>
</organism>
<evidence type="ECO:0000256" key="9">
    <source>
        <dbReference type="RuleBase" id="RU369079"/>
    </source>
</evidence>
<keyword evidence="4 9" id="KW-0997">Cell inner membrane</keyword>
<dbReference type="PANTHER" id="PTHR35011:SF2">
    <property type="entry name" value="2,3-DIKETO-L-GULONATE TRAP TRANSPORTER SMALL PERMEASE PROTEIN YIAM"/>
    <property type="match status" value="1"/>
</dbReference>
<evidence type="ECO:0000259" key="10">
    <source>
        <dbReference type="Pfam" id="PF04290"/>
    </source>
</evidence>
<dbReference type="Proteomes" id="UP000535937">
    <property type="component" value="Unassembled WGS sequence"/>
</dbReference>
<feature type="transmembrane region" description="Helical" evidence="9">
    <location>
        <begin position="42"/>
        <end position="63"/>
    </location>
</feature>
<keyword evidence="2 9" id="KW-0813">Transport</keyword>
<comment type="function">
    <text evidence="9">Part of the tripartite ATP-independent periplasmic (TRAP) transport system.</text>
</comment>
<feature type="transmembrane region" description="Helical" evidence="9">
    <location>
        <begin position="127"/>
        <end position="145"/>
    </location>
</feature>
<evidence type="ECO:0000313" key="12">
    <source>
        <dbReference type="Proteomes" id="UP000535937"/>
    </source>
</evidence>
<evidence type="ECO:0000256" key="4">
    <source>
        <dbReference type="ARBA" id="ARBA00022519"/>
    </source>
</evidence>
<dbReference type="EMBL" id="JACHWZ010000002">
    <property type="protein sequence ID" value="MBB3059851.1"/>
    <property type="molecule type" value="Genomic_DNA"/>
</dbReference>
<keyword evidence="5 9" id="KW-0812">Transmembrane</keyword>
<sequence>MNIKKFIERLEEGCISALLVAMTLLVFVEVVLRFGFGVGVMWIGELTLTVSAWFVLFGMSYGLKIGAHIGVDALVRLLPRTGRRICTAIAVLICLAYCGLIMYGGWVYVGKLHMIGLEMEDLPLPKWSVTSILLVGFGLMALRLLHLLWDVIRGTADGFSHTDEVKESLQLADKENIAPDRPSPKLNAALAEGA</sequence>
<evidence type="ECO:0000313" key="11">
    <source>
        <dbReference type="EMBL" id="MBB3059851.1"/>
    </source>
</evidence>
<evidence type="ECO:0000256" key="5">
    <source>
        <dbReference type="ARBA" id="ARBA00022692"/>
    </source>
</evidence>
<feature type="domain" description="Tripartite ATP-independent periplasmic transporters DctQ component" evidence="10">
    <location>
        <begin position="22"/>
        <end position="153"/>
    </location>
</feature>
<comment type="caution">
    <text evidence="11">The sequence shown here is derived from an EMBL/GenBank/DDBJ whole genome shotgun (WGS) entry which is preliminary data.</text>
</comment>
<feature type="transmembrane region" description="Helical" evidence="9">
    <location>
        <begin position="12"/>
        <end position="36"/>
    </location>
</feature>
<dbReference type="InterPro" id="IPR055348">
    <property type="entry name" value="DctQ"/>
</dbReference>
<dbReference type="GO" id="GO:0022857">
    <property type="term" value="F:transmembrane transporter activity"/>
    <property type="evidence" value="ECO:0007669"/>
    <property type="project" value="UniProtKB-UniRule"/>
</dbReference>
<evidence type="ECO:0000256" key="6">
    <source>
        <dbReference type="ARBA" id="ARBA00022989"/>
    </source>
</evidence>
<keyword evidence="7 9" id="KW-0472">Membrane</keyword>
<comment type="subunit">
    <text evidence="9">The complex comprises the extracytoplasmic solute receptor protein and the two transmembrane proteins.</text>
</comment>
<comment type="similarity">
    <text evidence="8 9">Belongs to the TRAP transporter small permease family.</text>
</comment>
<dbReference type="InterPro" id="IPR007387">
    <property type="entry name" value="TRAP_DctQ"/>
</dbReference>
<name>A0A7W4W8Z0_9GAMM</name>
<evidence type="ECO:0000256" key="3">
    <source>
        <dbReference type="ARBA" id="ARBA00022475"/>
    </source>
</evidence>
<reference evidence="11 12" key="1">
    <citation type="submission" date="2020-08" db="EMBL/GenBank/DDBJ databases">
        <title>Genomic Encyclopedia of Type Strains, Phase III (KMG-III): the genomes of soil and plant-associated and newly described type strains.</title>
        <authorList>
            <person name="Whitman W."/>
        </authorList>
    </citation>
    <scope>NUCLEOTIDE SEQUENCE [LARGE SCALE GENOMIC DNA]</scope>
    <source>
        <strain evidence="11 12">CECT 8799</strain>
    </source>
</reference>
<dbReference type="RefSeq" id="WP_221191763.1">
    <property type="nucleotide sequence ID" value="NZ_JACHWZ010000002.1"/>
</dbReference>
<evidence type="ECO:0000256" key="1">
    <source>
        <dbReference type="ARBA" id="ARBA00004429"/>
    </source>
</evidence>
<dbReference type="AlphaFoldDB" id="A0A7W4W8Z0"/>
<dbReference type="PANTHER" id="PTHR35011">
    <property type="entry name" value="2,3-DIKETO-L-GULONATE TRAP TRANSPORTER SMALL PERMEASE PROTEIN YIAM"/>
    <property type="match status" value="1"/>
</dbReference>
<protein>
    <recommendedName>
        <fullName evidence="9">TRAP transporter small permease protein</fullName>
    </recommendedName>
</protein>
<dbReference type="Pfam" id="PF04290">
    <property type="entry name" value="DctQ"/>
    <property type="match status" value="1"/>
</dbReference>
<keyword evidence="3" id="KW-1003">Cell membrane</keyword>
<dbReference type="GO" id="GO:0015740">
    <property type="term" value="P:C4-dicarboxylate transport"/>
    <property type="evidence" value="ECO:0007669"/>
    <property type="project" value="TreeGrafter"/>
</dbReference>
<feature type="transmembrane region" description="Helical" evidence="9">
    <location>
        <begin position="84"/>
        <end position="107"/>
    </location>
</feature>
<gene>
    <name evidence="11" type="ORF">FHS09_000659</name>
</gene>
<comment type="subcellular location">
    <subcellularLocation>
        <location evidence="1 9">Cell inner membrane</location>
        <topology evidence="1 9">Multi-pass membrane protein</topology>
    </subcellularLocation>
</comment>
<keyword evidence="6 9" id="KW-1133">Transmembrane helix</keyword>